<evidence type="ECO:0000259" key="1">
    <source>
        <dbReference type="Pfam" id="PF03205"/>
    </source>
</evidence>
<dbReference type="Proteomes" id="UP000232638">
    <property type="component" value="Chromosome"/>
</dbReference>
<dbReference type="EMBL" id="CP020370">
    <property type="protein sequence ID" value="AUB83197.1"/>
    <property type="molecule type" value="Genomic_DNA"/>
</dbReference>
<dbReference type="OrthoDB" id="9788394at2"/>
<dbReference type="InterPro" id="IPR052539">
    <property type="entry name" value="MGD_biosynthesis_adapter"/>
</dbReference>
<proteinExistence type="predicted"/>
<dbReference type="RefSeq" id="WP_100920889.1">
    <property type="nucleotide sequence ID" value="NZ_CP020370.1"/>
</dbReference>
<dbReference type="Pfam" id="PF03205">
    <property type="entry name" value="MobB"/>
    <property type="match status" value="1"/>
</dbReference>
<gene>
    <name evidence="2" type="ORF">THSYN_21125</name>
</gene>
<evidence type="ECO:0000313" key="3">
    <source>
        <dbReference type="Proteomes" id="UP000232638"/>
    </source>
</evidence>
<accession>A0A2K8UCG8</accession>
<dbReference type="KEGG" id="tsy:THSYN_21125"/>
<sequence length="179" mass="19610">MPLHPIPVIGFVAPSGGGKTTLLRRLVPILKDRGLRVGYLKHAHHCFDLDRPGKDSFELRAAGADQVLLASSERWALQVENRVRGADPDLEELLTRFAPGDLDLVLAEGFKYADYPKIEVYRAVLGEPPLYPRDARIIAVATDDALPAGEHPPRLPLHAGETIVDFIIARCGLHGSADR</sequence>
<reference evidence="2 3" key="1">
    <citation type="submission" date="2017-03" db="EMBL/GenBank/DDBJ databases">
        <title>Complete genome sequence of Candidatus 'Thiodictyon syntrophicum' sp. nov. strain Cad16T, a photolithoautotroph purple sulfur bacterium isolated from an alpine meromictic lake.</title>
        <authorList>
            <person name="Luedin S.M."/>
            <person name="Pothier J.F."/>
            <person name="Danza F."/>
            <person name="Storelli N."/>
            <person name="Wittwer M."/>
            <person name="Tonolla M."/>
        </authorList>
    </citation>
    <scope>NUCLEOTIDE SEQUENCE [LARGE SCALE GENOMIC DNA]</scope>
    <source>
        <strain evidence="2 3">Cad16T</strain>
    </source>
</reference>
<dbReference type="NCBIfam" id="TIGR00176">
    <property type="entry name" value="mobB"/>
    <property type="match status" value="1"/>
</dbReference>
<dbReference type="GO" id="GO:0006777">
    <property type="term" value="P:Mo-molybdopterin cofactor biosynthetic process"/>
    <property type="evidence" value="ECO:0007669"/>
    <property type="project" value="InterPro"/>
</dbReference>
<organism evidence="2 3">
    <name type="scientific">Candidatus Thiodictyon syntrophicum</name>
    <dbReference type="NCBI Taxonomy" id="1166950"/>
    <lineage>
        <taxon>Bacteria</taxon>
        <taxon>Pseudomonadati</taxon>
        <taxon>Pseudomonadota</taxon>
        <taxon>Gammaproteobacteria</taxon>
        <taxon>Chromatiales</taxon>
        <taxon>Chromatiaceae</taxon>
        <taxon>Thiodictyon</taxon>
    </lineage>
</organism>
<evidence type="ECO:0000313" key="2">
    <source>
        <dbReference type="EMBL" id="AUB83197.1"/>
    </source>
</evidence>
<name>A0A2K8UCG8_9GAMM</name>
<keyword evidence="3" id="KW-1185">Reference proteome</keyword>
<dbReference type="InterPro" id="IPR027417">
    <property type="entry name" value="P-loop_NTPase"/>
</dbReference>
<dbReference type="PANTHER" id="PTHR40072:SF1">
    <property type="entry name" value="MOLYBDOPTERIN-GUANINE DINUCLEOTIDE BIOSYNTHESIS ADAPTER PROTEIN"/>
    <property type="match status" value="1"/>
</dbReference>
<dbReference type="SUPFAM" id="SSF52540">
    <property type="entry name" value="P-loop containing nucleoside triphosphate hydrolases"/>
    <property type="match status" value="1"/>
</dbReference>
<dbReference type="Gene3D" id="3.40.50.300">
    <property type="entry name" value="P-loop containing nucleotide triphosphate hydrolases"/>
    <property type="match status" value="1"/>
</dbReference>
<dbReference type="CDD" id="cd03116">
    <property type="entry name" value="MobB"/>
    <property type="match status" value="1"/>
</dbReference>
<protein>
    <submittedName>
        <fullName evidence="2">Molybdopterin-guanine dinucleotide biosynthesis protein B</fullName>
    </submittedName>
</protein>
<feature type="domain" description="Molybdopterin-guanine dinucleotide biosynthesis protein B (MobB)" evidence="1">
    <location>
        <begin position="8"/>
        <end position="143"/>
    </location>
</feature>
<dbReference type="PANTHER" id="PTHR40072">
    <property type="entry name" value="MOLYBDOPTERIN-GUANINE DINUCLEOTIDE BIOSYNTHESIS ADAPTER PROTEIN-RELATED"/>
    <property type="match status" value="1"/>
</dbReference>
<dbReference type="InterPro" id="IPR004435">
    <property type="entry name" value="MobB_dom"/>
</dbReference>
<dbReference type="AlphaFoldDB" id="A0A2K8UCG8"/>
<dbReference type="GO" id="GO:0005525">
    <property type="term" value="F:GTP binding"/>
    <property type="evidence" value="ECO:0007669"/>
    <property type="project" value="InterPro"/>
</dbReference>